<evidence type="ECO:0000313" key="1">
    <source>
        <dbReference type="EMBL" id="KAK8375999.1"/>
    </source>
</evidence>
<dbReference type="AlphaFoldDB" id="A0AAW0SM83"/>
<name>A0AAW0SM83_SCYPA</name>
<dbReference type="Proteomes" id="UP001487740">
    <property type="component" value="Unassembled WGS sequence"/>
</dbReference>
<gene>
    <name evidence="1" type="ORF">O3P69_008611</name>
</gene>
<accession>A0AAW0SM83</accession>
<organism evidence="1 2">
    <name type="scientific">Scylla paramamosain</name>
    <name type="common">Mud crab</name>
    <dbReference type="NCBI Taxonomy" id="85552"/>
    <lineage>
        <taxon>Eukaryota</taxon>
        <taxon>Metazoa</taxon>
        <taxon>Ecdysozoa</taxon>
        <taxon>Arthropoda</taxon>
        <taxon>Crustacea</taxon>
        <taxon>Multicrustacea</taxon>
        <taxon>Malacostraca</taxon>
        <taxon>Eumalacostraca</taxon>
        <taxon>Eucarida</taxon>
        <taxon>Decapoda</taxon>
        <taxon>Pleocyemata</taxon>
        <taxon>Brachyura</taxon>
        <taxon>Eubrachyura</taxon>
        <taxon>Portunoidea</taxon>
        <taxon>Portunidae</taxon>
        <taxon>Portuninae</taxon>
        <taxon>Scylla</taxon>
    </lineage>
</organism>
<proteinExistence type="predicted"/>
<protein>
    <submittedName>
        <fullName evidence="1">Uncharacterized protein</fullName>
    </submittedName>
</protein>
<comment type="caution">
    <text evidence="1">The sequence shown here is derived from an EMBL/GenBank/DDBJ whole genome shotgun (WGS) entry which is preliminary data.</text>
</comment>
<sequence length="148" mass="15983">MASPQGEGSHILQGIRHAVGLLAPALPPASATLPQALYPCRRQLSPLPILWRKLAKQPSASSFVAAPARPASHGGPTNILQVCDFLSQHGHFSLLPLDLFLQFKAFGCLAAHTLSEICSKCKTERVCSKLITVFNGPNRMAMKYCTSY</sequence>
<reference evidence="1 2" key="1">
    <citation type="submission" date="2023-03" db="EMBL/GenBank/DDBJ databases">
        <title>High-quality genome of Scylla paramamosain provides insights in environmental adaptation.</title>
        <authorList>
            <person name="Zhang L."/>
        </authorList>
    </citation>
    <scope>NUCLEOTIDE SEQUENCE [LARGE SCALE GENOMIC DNA]</scope>
    <source>
        <strain evidence="1">LZ_2023a</strain>
        <tissue evidence="1">Muscle</tissue>
    </source>
</reference>
<keyword evidence="2" id="KW-1185">Reference proteome</keyword>
<evidence type="ECO:0000313" key="2">
    <source>
        <dbReference type="Proteomes" id="UP001487740"/>
    </source>
</evidence>
<dbReference type="EMBL" id="JARAKH010000049">
    <property type="protein sequence ID" value="KAK8375999.1"/>
    <property type="molecule type" value="Genomic_DNA"/>
</dbReference>